<feature type="compositionally biased region" description="Low complexity" evidence="1">
    <location>
        <begin position="245"/>
        <end position="272"/>
    </location>
</feature>
<keyword evidence="2" id="KW-0176">Collagen</keyword>
<feature type="non-terminal residue" evidence="2">
    <location>
        <position position="396"/>
    </location>
</feature>
<protein>
    <submittedName>
        <fullName evidence="2">Collagen alpha-1(III) chain</fullName>
    </submittedName>
</protein>
<dbReference type="Proteomes" id="UP000003963">
    <property type="component" value="Unassembled WGS sequence"/>
</dbReference>
<reference evidence="2 3" key="1">
    <citation type="submission" date="2009-02" db="EMBL/GenBank/DDBJ databases">
        <title>Annotation of Streptomyces hygroscopicus strain ATCC 53653.</title>
        <authorList>
            <consortium name="The Broad Institute Genome Sequencing Platform"/>
            <consortium name="Broad Institute Microbial Sequencing Center"/>
            <person name="Fischbach M."/>
            <person name="Godfrey P."/>
            <person name="Ward D."/>
            <person name="Young S."/>
            <person name="Zeng Q."/>
            <person name="Koehrsen M."/>
            <person name="Alvarado L."/>
            <person name="Berlin A.M."/>
            <person name="Bochicchio J."/>
            <person name="Borenstein D."/>
            <person name="Chapman S.B."/>
            <person name="Chen Z."/>
            <person name="Engels R."/>
            <person name="Freedman E."/>
            <person name="Gellesch M."/>
            <person name="Goldberg J."/>
            <person name="Griggs A."/>
            <person name="Gujja S."/>
            <person name="Heilman E.R."/>
            <person name="Heiman D.I."/>
            <person name="Hepburn T.A."/>
            <person name="Howarth C."/>
            <person name="Jen D."/>
            <person name="Larson L."/>
            <person name="Lewis B."/>
            <person name="Mehta T."/>
            <person name="Park D."/>
            <person name="Pearson M."/>
            <person name="Richards J."/>
            <person name="Roberts A."/>
            <person name="Saif S."/>
            <person name="Shea T.D."/>
            <person name="Shenoy N."/>
            <person name="Sisk P."/>
            <person name="Stolte C."/>
            <person name="Sykes S.N."/>
            <person name="Thomson T."/>
            <person name="Walk T."/>
            <person name="White J."/>
            <person name="Yandava C."/>
            <person name="Straight P."/>
            <person name="Clardy J."/>
            <person name="Hung D."/>
            <person name="Kolter R."/>
            <person name="Mekalanos J."/>
            <person name="Walker S."/>
            <person name="Walsh C.T."/>
            <person name="Wieland-Brown L.C."/>
            <person name="Haas B."/>
            <person name="Nusbaum C."/>
            <person name="Birren B."/>
        </authorList>
    </citation>
    <scope>NUCLEOTIDE SEQUENCE [LARGE SCALE GENOMIC DNA]</scope>
    <source>
        <strain evidence="2 3">ATCC 53653</strain>
    </source>
</reference>
<evidence type="ECO:0000313" key="2">
    <source>
        <dbReference type="EMBL" id="EFL22400.1"/>
    </source>
</evidence>
<proteinExistence type="predicted"/>
<feature type="region of interest" description="Disordered" evidence="1">
    <location>
        <begin position="168"/>
        <end position="396"/>
    </location>
</feature>
<feature type="compositionally biased region" description="Gly residues" evidence="1">
    <location>
        <begin position="232"/>
        <end position="244"/>
    </location>
</feature>
<feature type="compositionally biased region" description="Pro residues" evidence="1">
    <location>
        <begin position="171"/>
        <end position="183"/>
    </location>
</feature>
<name>D9WVM3_9ACTN</name>
<feature type="compositionally biased region" description="Low complexity" evidence="1">
    <location>
        <begin position="357"/>
        <end position="378"/>
    </location>
</feature>
<dbReference type="EMBL" id="GG657754">
    <property type="protein sequence ID" value="EFL22400.1"/>
    <property type="molecule type" value="Genomic_DNA"/>
</dbReference>
<organism evidence="2 3">
    <name type="scientific">Streptomyces himastatinicus ATCC 53653</name>
    <dbReference type="NCBI Taxonomy" id="457427"/>
    <lineage>
        <taxon>Bacteria</taxon>
        <taxon>Bacillati</taxon>
        <taxon>Actinomycetota</taxon>
        <taxon>Actinomycetes</taxon>
        <taxon>Kitasatosporales</taxon>
        <taxon>Streptomycetaceae</taxon>
        <taxon>Streptomyces</taxon>
        <taxon>Streptomyces violaceusniger group</taxon>
    </lineage>
</organism>
<dbReference type="AlphaFoldDB" id="D9WVM3"/>
<feature type="compositionally biased region" description="Low complexity" evidence="1">
    <location>
        <begin position="202"/>
        <end position="224"/>
    </location>
</feature>
<keyword evidence="3" id="KW-1185">Reference proteome</keyword>
<accession>D9WVM3</accession>
<gene>
    <name evidence="2" type="ORF">SSOG_02112</name>
</gene>
<evidence type="ECO:0000256" key="1">
    <source>
        <dbReference type="SAM" id="MobiDB-lite"/>
    </source>
</evidence>
<feature type="compositionally biased region" description="Low complexity" evidence="1">
    <location>
        <begin position="335"/>
        <end position="345"/>
    </location>
</feature>
<feature type="compositionally biased region" description="Gly residues" evidence="1">
    <location>
        <begin position="186"/>
        <end position="201"/>
    </location>
</feature>
<sequence>MAGRQLPAAIEEFASYLRALTRRIDPDKGWYAVFAQRDPDGLRACLDGQEIPPWDVVQALLQDLSAQRGAQTANVAAARAAALYRASITAHDAAPGTREALRARLAAMQRERFAAADRERDLHAAKRAGAGTTPDGDPVDAALAWAQDDHYRATARCEELTARLAALPAAPGEPAPPGAPGAPSPWGGGGGPQVAPGGGPAGRPQPGGARPAPAGAGSAGVPSATAQWSAAGPGGPQGAPGAGPAGRPQPGGARPAPAGAGAPPGAPGAQMPGAPPGPGGGSSAAAGEDEPAGAPPGTERASWVAGGLQDPSIAGLGGRTQPDDGPSAPPRPRGARFAAAYDGAPDPAPVPPAEQTAPPRGARFAGAGQQAPAPRGARFPGVRGGARKREREAEER</sequence>
<dbReference type="STRING" id="457427.SSOG_02112"/>
<dbReference type="HOGENOM" id="CLU_027276_0_0_11"/>
<feature type="compositionally biased region" description="Basic and acidic residues" evidence="1">
    <location>
        <begin position="387"/>
        <end position="396"/>
    </location>
</feature>
<evidence type="ECO:0000313" key="3">
    <source>
        <dbReference type="Proteomes" id="UP000003963"/>
    </source>
</evidence>